<dbReference type="PANTHER" id="PTHR43365">
    <property type="entry name" value="BLR7806 PROTEIN"/>
    <property type="match status" value="1"/>
</dbReference>
<dbReference type="PROSITE" id="PS00737">
    <property type="entry name" value="THIOLASE_2"/>
    <property type="match status" value="1"/>
</dbReference>
<feature type="domain" description="Thiolase N-terminal" evidence="4">
    <location>
        <begin position="6"/>
        <end position="228"/>
    </location>
</feature>
<dbReference type="InterPro" id="IPR020616">
    <property type="entry name" value="Thiolase_N"/>
</dbReference>
<evidence type="ECO:0000259" key="5">
    <source>
        <dbReference type="Pfam" id="PF02803"/>
    </source>
</evidence>
<dbReference type="AlphaFoldDB" id="A0A381UZ70"/>
<dbReference type="InterPro" id="IPR020615">
    <property type="entry name" value="Thiolase_acyl_enz_int_AS"/>
</dbReference>
<keyword evidence="3" id="KW-0012">Acyltransferase</keyword>
<dbReference type="Pfam" id="PF00108">
    <property type="entry name" value="Thiolase_N"/>
    <property type="match status" value="1"/>
</dbReference>
<dbReference type="NCBIfam" id="NF006090">
    <property type="entry name" value="PRK08242.1"/>
    <property type="match status" value="1"/>
</dbReference>
<comment type="similarity">
    <text evidence="1">Belongs to the thiolase-like superfamily. Thiolase family.</text>
</comment>
<proteinExistence type="inferred from homology"/>
<protein>
    <recommendedName>
        <fullName evidence="7">Thiolase N-terminal domain-containing protein</fullName>
    </recommendedName>
</protein>
<dbReference type="PROSITE" id="PS00098">
    <property type="entry name" value="THIOLASE_1"/>
    <property type="match status" value="1"/>
</dbReference>
<evidence type="ECO:0000256" key="3">
    <source>
        <dbReference type="ARBA" id="ARBA00023315"/>
    </source>
</evidence>
<name>A0A381UZ70_9ZZZZ</name>
<dbReference type="EMBL" id="UINC01007365">
    <property type="protein sequence ID" value="SVA32918.1"/>
    <property type="molecule type" value="Genomic_DNA"/>
</dbReference>
<gene>
    <name evidence="6" type="ORF">METZ01_LOCUS85772</name>
</gene>
<dbReference type="Pfam" id="PF02803">
    <property type="entry name" value="Thiolase_C"/>
    <property type="match status" value="1"/>
</dbReference>
<dbReference type="NCBIfam" id="TIGR01930">
    <property type="entry name" value="AcCoA-C-Actrans"/>
    <property type="match status" value="1"/>
</dbReference>
<dbReference type="InterPro" id="IPR016039">
    <property type="entry name" value="Thiolase-like"/>
</dbReference>
<dbReference type="InterPro" id="IPR020617">
    <property type="entry name" value="Thiolase_C"/>
</dbReference>
<sequence>MTDAFIYDHVRTPRGRGKADGSLHEVTPVELVTQVLEAVKDRNELDTSRVDDIVLGVVHTQGEQGSNPARIGAINAGYDQTAPGKQLNRFCASGLEAVNSASAQVMAGMSDMCIGGGLESMSRVPMNSVGGAMAVDPQVAYDSYFIPQGISADLVASKHGFSREDVDAYAVESQKRASNARDSGYFDNSIVPVTDQVGETLLDHDEAIRTGTTMEDLAKLNPSFAQMGENFGFDSIAIQRYPEVERIDHVHHAGNSSVIVDGAAAVLVGSKEVGDELGLKAKAKIVGFASTGTEPTIMLTGPGPSAKKVLKRCGMTKDDIDLFELNEAFAAVVLRFMQELDISHDQINVNGGAIAMGHPLGATGAMVLGTLIDELERRDLNTGLVNLCIGGGMGTATIVERV</sequence>
<dbReference type="InterPro" id="IPR002155">
    <property type="entry name" value="Thiolase"/>
</dbReference>
<dbReference type="PIRSF" id="PIRSF000429">
    <property type="entry name" value="Ac-CoA_Ac_transf"/>
    <property type="match status" value="1"/>
</dbReference>
<evidence type="ECO:0008006" key="7">
    <source>
        <dbReference type="Google" id="ProtNLM"/>
    </source>
</evidence>
<organism evidence="6">
    <name type="scientific">marine metagenome</name>
    <dbReference type="NCBI Taxonomy" id="408172"/>
    <lineage>
        <taxon>unclassified sequences</taxon>
        <taxon>metagenomes</taxon>
        <taxon>ecological metagenomes</taxon>
    </lineage>
</organism>
<dbReference type="CDD" id="cd00751">
    <property type="entry name" value="thiolase"/>
    <property type="match status" value="1"/>
</dbReference>
<dbReference type="Gene3D" id="3.40.47.10">
    <property type="match status" value="2"/>
</dbReference>
<evidence type="ECO:0000256" key="1">
    <source>
        <dbReference type="ARBA" id="ARBA00010982"/>
    </source>
</evidence>
<dbReference type="GO" id="GO:0016747">
    <property type="term" value="F:acyltransferase activity, transferring groups other than amino-acyl groups"/>
    <property type="evidence" value="ECO:0007669"/>
    <property type="project" value="InterPro"/>
</dbReference>
<dbReference type="InterPro" id="IPR020613">
    <property type="entry name" value="Thiolase_CS"/>
</dbReference>
<keyword evidence="2" id="KW-0808">Transferase</keyword>
<evidence type="ECO:0000313" key="6">
    <source>
        <dbReference type="EMBL" id="SVA32918.1"/>
    </source>
</evidence>
<feature type="domain" description="Thiolase C-terminal" evidence="5">
    <location>
        <begin position="280"/>
        <end position="401"/>
    </location>
</feature>
<evidence type="ECO:0000259" key="4">
    <source>
        <dbReference type="Pfam" id="PF00108"/>
    </source>
</evidence>
<accession>A0A381UZ70</accession>
<dbReference type="PANTHER" id="PTHR43365:SF1">
    <property type="entry name" value="ACETYL-COA C-ACYLTRANSFERASE"/>
    <property type="match status" value="1"/>
</dbReference>
<reference evidence="6" key="1">
    <citation type="submission" date="2018-05" db="EMBL/GenBank/DDBJ databases">
        <authorList>
            <person name="Lanie J.A."/>
            <person name="Ng W.-L."/>
            <person name="Kazmierczak K.M."/>
            <person name="Andrzejewski T.M."/>
            <person name="Davidsen T.M."/>
            <person name="Wayne K.J."/>
            <person name="Tettelin H."/>
            <person name="Glass J.I."/>
            <person name="Rusch D."/>
            <person name="Podicherti R."/>
            <person name="Tsui H.-C.T."/>
            <person name="Winkler M.E."/>
        </authorList>
    </citation>
    <scope>NUCLEOTIDE SEQUENCE</scope>
</reference>
<evidence type="ECO:0000256" key="2">
    <source>
        <dbReference type="ARBA" id="ARBA00022679"/>
    </source>
</evidence>
<dbReference type="SUPFAM" id="SSF53901">
    <property type="entry name" value="Thiolase-like"/>
    <property type="match status" value="2"/>
</dbReference>